<keyword evidence="2" id="KW-1185">Reference proteome</keyword>
<gene>
    <name evidence="1" type="ORF">BV898_16428</name>
</gene>
<protein>
    <submittedName>
        <fullName evidence="1">Uncharacterized protein</fullName>
    </submittedName>
</protein>
<organism evidence="1 2">
    <name type="scientific">Hypsibius exemplaris</name>
    <name type="common">Freshwater tardigrade</name>
    <dbReference type="NCBI Taxonomy" id="2072580"/>
    <lineage>
        <taxon>Eukaryota</taxon>
        <taxon>Metazoa</taxon>
        <taxon>Ecdysozoa</taxon>
        <taxon>Tardigrada</taxon>
        <taxon>Eutardigrada</taxon>
        <taxon>Parachela</taxon>
        <taxon>Hypsibioidea</taxon>
        <taxon>Hypsibiidae</taxon>
        <taxon>Hypsibius</taxon>
    </lineage>
</organism>
<dbReference type="OrthoDB" id="10035838at2759"/>
<name>A0A9X6NDN5_HYPEX</name>
<dbReference type="Proteomes" id="UP000192578">
    <property type="component" value="Unassembled WGS sequence"/>
</dbReference>
<sequence length="332" mass="36480">MVATAPGYSECLERKHSCAGHQAGYAIRYAEKFCQLYDDHYHSFSGQGQQWVDGVRKCLQVSLVPMIRPYYNGDCARIKQQAFTSHAPCYVTPGFGAPSMCQLGYRDWFTAFWTIKGAFLTSDALETVTGVLDVMVACPNHPLTGIAVGLVFGAAWPASRFGKMVVLRLLLRLRLPKRAADEPIGMVDRFGLAAKVTDAVSAHLQWNHNQLDWFAFVQQEDIDASGGIRSNVSVNIWLITKNASVAVDLEQEIGKFQDWIASGRDGLHLEVNGTHFEPASLSVCDTTDCGRINSTVIAAPAPPPTVAATATVTARSTTEIWMPIWFAITFIF</sequence>
<dbReference type="AlphaFoldDB" id="A0A9X6NDN5"/>
<proteinExistence type="predicted"/>
<dbReference type="EMBL" id="MTYJ01000246">
    <property type="protein sequence ID" value="OWA51970.1"/>
    <property type="molecule type" value="Genomic_DNA"/>
</dbReference>
<accession>A0A9X6NDN5</accession>
<comment type="caution">
    <text evidence="1">The sequence shown here is derived from an EMBL/GenBank/DDBJ whole genome shotgun (WGS) entry which is preliminary data.</text>
</comment>
<evidence type="ECO:0000313" key="1">
    <source>
        <dbReference type="EMBL" id="OWA51970.1"/>
    </source>
</evidence>
<reference evidence="2" key="1">
    <citation type="submission" date="2017-01" db="EMBL/GenBank/DDBJ databases">
        <title>Comparative genomics of anhydrobiosis in the tardigrade Hypsibius dujardini.</title>
        <authorList>
            <person name="Yoshida Y."/>
            <person name="Koutsovoulos G."/>
            <person name="Laetsch D."/>
            <person name="Stevens L."/>
            <person name="Kumar S."/>
            <person name="Horikawa D."/>
            <person name="Ishino K."/>
            <person name="Komine S."/>
            <person name="Tomita M."/>
            <person name="Blaxter M."/>
            <person name="Arakawa K."/>
        </authorList>
    </citation>
    <scope>NUCLEOTIDE SEQUENCE [LARGE SCALE GENOMIC DNA]</scope>
    <source>
        <strain evidence="2">Z151</strain>
    </source>
</reference>
<evidence type="ECO:0000313" key="2">
    <source>
        <dbReference type="Proteomes" id="UP000192578"/>
    </source>
</evidence>